<keyword evidence="2" id="KW-1133">Transmembrane helix</keyword>
<keyword evidence="3" id="KW-0732">Signal</keyword>
<feature type="signal peptide" evidence="3">
    <location>
        <begin position="1"/>
        <end position="22"/>
    </location>
</feature>
<keyword evidence="2" id="KW-0472">Membrane</keyword>
<dbReference type="RefSeq" id="WP_093390833.1">
    <property type="nucleotide sequence ID" value="NZ_FOTW01000036.1"/>
</dbReference>
<gene>
    <name evidence="4" type="ORF">SAMN02982985_05449</name>
</gene>
<dbReference type="AlphaFoldDB" id="A0A1I4U215"/>
<feature type="region of interest" description="Disordered" evidence="1">
    <location>
        <begin position="67"/>
        <end position="111"/>
    </location>
</feature>
<keyword evidence="2" id="KW-0812">Transmembrane</keyword>
<dbReference type="Proteomes" id="UP000199470">
    <property type="component" value="Unassembled WGS sequence"/>
</dbReference>
<reference evidence="4 5" key="1">
    <citation type="submission" date="2016-10" db="EMBL/GenBank/DDBJ databases">
        <authorList>
            <person name="de Groot N.N."/>
        </authorList>
    </citation>
    <scope>NUCLEOTIDE SEQUENCE [LARGE SCALE GENOMIC DNA]</scope>
    <source>
        <strain evidence="4 5">ATCC 43154</strain>
    </source>
</reference>
<evidence type="ECO:0000256" key="3">
    <source>
        <dbReference type="SAM" id="SignalP"/>
    </source>
</evidence>
<sequence>MRVQIKLAIMALTLGLGGLAGATPLAVAAPAPAVPAFQLDDLAAATLLDGLEQADLRDFAGMRAGLDEAADDLPPGRLAPAQRGGSRAGLDGQARAQPRTQHPAAPPEPIPEPEIYTMFLVGIAILLLAGRRRDVASPWGMIRVDK</sequence>
<protein>
    <submittedName>
        <fullName evidence="4">PEP-CTERM protein-sorting domain-containing protein</fullName>
    </submittedName>
</protein>
<dbReference type="EMBL" id="FOTW01000036">
    <property type="protein sequence ID" value="SFM82939.1"/>
    <property type="molecule type" value="Genomic_DNA"/>
</dbReference>
<evidence type="ECO:0000256" key="2">
    <source>
        <dbReference type="SAM" id="Phobius"/>
    </source>
</evidence>
<accession>A0A1I4U215</accession>
<proteinExistence type="predicted"/>
<organism evidence="4 5">
    <name type="scientific">Rugamonas rubra</name>
    <dbReference type="NCBI Taxonomy" id="758825"/>
    <lineage>
        <taxon>Bacteria</taxon>
        <taxon>Pseudomonadati</taxon>
        <taxon>Pseudomonadota</taxon>
        <taxon>Betaproteobacteria</taxon>
        <taxon>Burkholderiales</taxon>
        <taxon>Oxalobacteraceae</taxon>
        <taxon>Telluria group</taxon>
        <taxon>Rugamonas</taxon>
    </lineage>
</organism>
<evidence type="ECO:0000313" key="4">
    <source>
        <dbReference type="EMBL" id="SFM82939.1"/>
    </source>
</evidence>
<keyword evidence="5" id="KW-1185">Reference proteome</keyword>
<evidence type="ECO:0000313" key="5">
    <source>
        <dbReference type="Proteomes" id="UP000199470"/>
    </source>
</evidence>
<evidence type="ECO:0000256" key="1">
    <source>
        <dbReference type="SAM" id="MobiDB-lite"/>
    </source>
</evidence>
<name>A0A1I4U215_9BURK</name>
<feature type="chain" id="PRO_5011664835" evidence="3">
    <location>
        <begin position="23"/>
        <end position="146"/>
    </location>
</feature>
<feature type="transmembrane region" description="Helical" evidence="2">
    <location>
        <begin position="115"/>
        <end position="131"/>
    </location>
</feature>